<sequence length="110" mass="12222">MGAAPVTVSFAQLYALTANFAVDYQRFITAIQQQSPGRVAVNSFPVNSLEEVLNRFTHLHLTTTPGTRTKKALAIAGKLGFQVIPCEVNQEAGRRLHYYLLTRNPEQLFS</sequence>
<dbReference type="Proteomes" id="UP001500936">
    <property type="component" value="Unassembled WGS sequence"/>
</dbReference>
<proteinExistence type="predicted"/>
<gene>
    <name evidence="1" type="ORF">GCM10023187_52280</name>
</gene>
<organism evidence="1 2">
    <name type="scientific">Nibrella viscosa</name>
    <dbReference type="NCBI Taxonomy" id="1084524"/>
    <lineage>
        <taxon>Bacteria</taxon>
        <taxon>Pseudomonadati</taxon>
        <taxon>Bacteroidota</taxon>
        <taxon>Cytophagia</taxon>
        <taxon>Cytophagales</taxon>
        <taxon>Spirosomataceae</taxon>
        <taxon>Nibrella</taxon>
    </lineage>
</organism>
<name>A0ABP8KZF1_9BACT</name>
<protein>
    <submittedName>
        <fullName evidence="1">Uncharacterized protein</fullName>
    </submittedName>
</protein>
<comment type="caution">
    <text evidence="1">The sequence shown here is derived from an EMBL/GenBank/DDBJ whole genome shotgun (WGS) entry which is preliminary data.</text>
</comment>
<reference evidence="2" key="1">
    <citation type="journal article" date="2019" name="Int. J. Syst. Evol. Microbiol.">
        <title>The Global Catalogue of Microorganisms (GCM) 10K type strain sequencing project: providing services to taxonomists for standard genome sequencing and annotation.</title>
        <authorList>
            <consortium name="The Broad Institute Genomics Platform"/>
            <consortium name="The Broad Institute Genome Sequencing Center for Infectious Disease"/>
            <person name="Wu L."/>
            <person name="Ma J."/>
        </authorList>
    </citation>
    <scope>NUCLEOTIDE SEQUENCE [LARGE SCALE GENOMIC DNA]</scope>
    <source>
        <strain evidence="2">JCM 17925</strain>
    </source>
</reference>
<evidence type="ECO:0000313" key="1">
    <source>
        <dbReference type="EMBL" id="GAA4418660.1"/>
    </source>
</evidence>
<evidence type="ECO:0000313" key="2">
    <source>
        <dbReference type="Proteomes" id="UP001500936"/>
    </source>
</evidence>
<dbReference type="RefSeq" id="WP_345271014.1">
    <property type="nucleotide sequence ID" value="NZ_BAABHB010000017.1"/>
</dbReference>
<accession>A0ABP8KZF1</accession>
<keyword evidence="2" id="KW-1185">Reference proteome</keyword>
<dbReference type="EMBL" id="BAABHB010000017">
    <property type="protein sequence ID" value="GAA4418660.1"/>
    <property type="molecule type" value="Genomic_DNA"/>
</dbReference>